<dbReference type="InterPro" id="IPR058792">
    <property type="entry name" value="Beta-barrel_RND_2"/>
</dbReference>
<dbReference type="SUPFAM" id="SSF111369">
    <property type="entry name" value="HlyD-like secretion proteins"/>
    <property type="match status" value="2"/>
</dbReference>
<keyword evidence="2" id="KW-0732">Signal</keyword>
<proteinExistence type="predicted"/>
<organism evidence="5 6">
    <name type="scientific">Cupriavidus respiraculi</name>
    <dbReference type="NCBI Taxonomy" id="195930"/>
    <lineage>
        <taxon>Bacteria</taxon>
        <taxon>Pseudomonadati</taxon>
        <taxon>Pseudomonadota</taxon>
        <taxon>Betaproteobacteria</taxon>
        <taxon>Burkholderiales</taxon>
        <taxon>Burkholderiaceae</taxon>
        <taxon>Cupriavidus</taxon>
    </lineage>
</organism>
<dbReference type="PANTHER" id="PTHR30386">
    <property type="entry name" value="MEMBRANE FUSION SUBUNIT OF EMRAB-TOLC MULTIDRUG EFFLUX PUMP"/>
    <property type="match status" value="1"/>
</dbReference>
<evidence type="ECO:0000313" key="6">
    <source>
        <dbReference type="Proteomes" id="UP000721236"/>
    </source>
</evidence>
<dbReference type="EMBL" id="CAJZAH010000001">
    <property type="protein sequence ID" value="CAG9168057.1"/>
    <property type="molecule type" value="Genomic_DNA"/>
</dbReference>
<feature type="domain" description="CusB-like beta-barrel" evidence="4">
    <location>
        <begin position="248"/>
        <end position="290"/>
    </location>
</feature>
<dbReference type="InterPro" id="IPR050739">
    <property type="entry name" value="MFP"/>
</dbReference>
<keyword evidence="1" id="KW-0175">Coiled coil</keyword>
<evidence type="ECO:0000256" key="2">
    <source>
        <dbReference type="SAM" id="SignalP"/>
    </source>
</evidence>
<dbReference type="Gene3D" id="2.40.30.170">
    <property type="match status" value="1"/>
</dbReference>
<evidence type="ECO:0000259" key="4">
    <source>
        <dbReference type="Pfam" id="PF25954"/>
    </source>
</evidence>
<comment type="caution">
    <text evidence="5">The sequence shown here is derived from an EMBL/GenBank/DDBJ whole genome shotgun (WGS) entry which is preliminary data.</text>
</comment>
<dbReference type="Pfam" id="PF25954">
    <property type="entry name" value="Beta-barrel_RND_2"/>
    <property type="match status" value="1"/>
</dbReference>
<protein>
    <submittedName>
        <fullName evidence="5">Colistin resistance protein EmrA</fullName>
    </submittedName>
</protein>
<dbReference type="Proteomes" id="UP000721236">
    <property type="component" value="Unassembled WGS sequence"/>
</dbReference>
<feature type="coiled-coil region" evidence="1">
    <location>
        <begin position="174"/>
        <end position="201"/>
    </location>
</feature>
<evidence type="ECO:0000259" key="3">
    <source>
        <dbReference type="Pfam" id="PF25917"/>
    </source>
</evidence>
<evidence type="ECO:0000313" key="5">
    <source>
        <dbReference type="EMBL" id="CAG9168057.1"/>
    </source>
</evidence>
<accession>A0ABN7Y8A2</accession>
<gene>
    <name evidence="5" type="primary">emrA_1</name>
    <name evidence="5" type="ORF">LMG21510_00944</name>
</gene>
<feature type="chain" id="PRO_5046534407" evidence="2">
    <location>
        <begin position="32"/>
        <end position="344"/>
    </location>
</feature>
<dbReference type="RefSeq" id="WP_222207019.1">
    <property type="nucleotide sequence ID" value="NZ_CAJZAH010000001.1"/>
</dbReference>
<name>A0ABN7Y8A2_9BURK</name>
<evidence type="ECO:0000256" key="1">
    <source>
        <dbReference type="SAM" id="Coils"/>
    </source>
</evidence>
<dbReference type="PANTHER" id="PTHR30386:SF24">
    <property type="entry name" value="MULTIDRUG RESISTANCE EFFLUX PUMP"/>
    <property type="match status" value="1"/>
</dbReference>
<dbReference type="Pfam" id="PF25917">
    <property type="entry name" value="BSH_RND"/>
    <property type="match status" value="1"/>
</dbReference>
<dbReference type="InterPro" id="IPR058625">
    <property type="entry name" value="MdtA-like_BSH"/>
</dbReference>
<feature type="signal peptide" evidence="2">
    <location>
        <begin position="1"/>
        <end position="31"/>
    </location>
</feature>
<dbReference type="Gene3D" id="2.40.50.100">
    <property type="match status" value="1"/>
</dbReference>
<sequence length="344" mass="36340">MTLTKTSKLLVGGAVVATAALLALLANRPEASSGTQSTDDAYIRADITVVAPRVAGLVTEVLVADNQSVQAGQPLARLDDRDYLIAVRSAKAMLDSARATAEALKAQTAVQESVIRQARSTLAADAANRQLARADFERYTSLAADGSGTEQSRQQAQARLRVQDAQHSKDSAVLEAETERLAILRAETQRATAAVAQAEAALGQAELNLSHTRIAAPIAGTIGHKNIRVGNLAKVGDPLMTVVPLADIYVEANFRETQLARMRPGQPVRLTVDALPGEVFTGRVHSVGPASGVSYSTIAPHNATGNFTKIVQRLPVRIALDPGQANAQRLRVGMSVQPEVDVRG</sequence>
<feature type="domain" description="Multidrug resistance protein MdtA-like barrel-sandwich hybrid" evidence="3">
    <location>
        <begin position="50"/>
        <end position="243"/>
    </location>
</feature>
<keyword evidence="6" id="KW-1185">Reference proteome</keyword>
<reference evidence="5 6" key="1">
    <citation type="submission" date="2021-08" db="EMBL/GenBank/DDBJ databases">
        <authorList>
            <person name="Peeters C."/>
        </authorList>
    </citation>
    <scope>NUCLEOTIDE SEQUENCE [LARGE SCALE GENOMIC DNA]</scope>
    <source>
        <strain evidence="5 6">LMG 21510</strain>
    </source>
</reference>